<keyword evidence="4" id="KW-1185">Reference proteome</keyword>
<sequence>MRGVLNSKTFELVFWLILATLGFYFSLDFDREIEFYRFGAATWPRVILALMVVAAFGQWWTHRRHTSPRTTTEASPDSAATAQRSSRGLRLAVIFSLPLIYAALWEKTRFYLTTPVFLIVYLYCTGERRLPWLFGVPLIISGVLTVIFTRLLYVGLPVGYWHPFYDFSNWLVDLIRS</sequence>
<name>W4LYW8_ENTF1</name>
<dbReference type="HOGENOM" id="CLU_1515207_0_0_7"/>
<proteinExistence type="predicted"/>
<gene>
    <name evidence="3" type="ORF">ETSY1_01850</name>
</gene>
<evidence type="ECO:0000259" key="2">
    <source>
        <dbReference type="Pfam" id="PF07331"/>
    </source>
</evidence>
<organism evidence="3 4">
    <name type="scientific">Entotheonella factor</name>
    <dbReference type="NCBI Taxonomy" id="1429438"/>
    <lineage>
        <taxon>Bacteria</taxon>
        <taxon>Pseudomonadati</taxon>
        <taxon>Nitrospinota/Tectimicrobiota group</taxon>
        <taxon>Candidatus Tectimicrobiota</taxon>
        <taxon>Candidatus Entotheonellia</taxon>
        <taxon>Candidatus Entotheonellales</taxon>
        <taxon>Candidatus Entotheonellaceae</taxon>
        <taxon>Candidatus Entotheonella</taxon>
    </lineage>
</organism>
<feature type="transmembrane region" description="Helical" evidence="1">
    <location>
        <begin position="133"/>
        <end position="153"/>
    </location>
</feature>
<evidence type="ECO:0000256" key="1">
    <source>
        <dbReference type="SAM" id="Phobius"/>
    </source>
</evidence>
<dbReference type="InterPro" id="IPR009936">
    <property type="entry name" value="DUF1468"/>
</dbReference>
<protein>
    <recommendedName>
        <fullName evidence="2">DUF1468 domain-containing protein</fullName>
    </recommendedName>
</protein>
<keyword evidence="1" id="KW-0812">Transmembrane</keyword>
<dbReference type="Pfam" id="PF07331">
    <property type="entry name" value="TctB"/>
    <property type="match status" value="1"/>
</dbReference>
<feature type="transmembrane region" description="Helical" evidence="1">
    <location>
        <begin position="12"/>
        <end position="29"/>
    </location>
</feature>
<feature type="domain" description="DUF1468" evidence="2">
    <location>
        <begin position="14"/>
        <end position="157"/>
    </location>
</feature>
<dbReference type="Proteomes" id="UP000019141">
    <property type="component" value="Unassembled WGS sequence"/>
</dbReference>
<comment type="caution">
    <text evidence="3">The sequence shown here is derived from an EMBL/GenBank/DDBJ whole genome shotgun (WGS) entry which is preliminary data.</text>
</comment>
<dbReference type="AlphaFoldDB" id="W4LYW8"/>
<evidence type="ECO:0000313" key="4">
    <source>
        <dbReference type="Proteomes" id="UP000019141"/>
    </source>
</evidence>
<feature type="transmembrane region" description="Helical" evidence="1">
    <location>
        <begin position="110"/>
        <end position="126"/>
    </location>
</feature>
<evidence type="ECO:0000313" key="3">
    <source>
        <dbReference type="EMBL" id="ETX02931.1"/>
    </source>
</evidence>
<accession>W4LYW8</accession>
<keyword evidence="1" id="KW-0472">Membrane</keyword>
<feature type="transmembrane region" description="Helical" evidence="1">
    <location>
        <begin position="88"/>
        <end position="104"/>
    </location>
</feature>
<reference evidence="3 4" key="1">
    <citation type="journal article" date="2014" name="Nature">
        <title>An environmental bacterial taxon with a large and distinct metabolic repertoire.</title>
        <authorList>
            <person name="Wilson M.C."/>
            <person name="Mori T."/>
            <person name="Ruckert C."/>
            <person name="Uria A.R."/>
            <person name="Helf M.J."/>
            <person name="Takada K."/>
            <person name="Gernert C."/>
            <person name="Steffens U.A."/>
            <person name="Heycke N."/>
            <person name="Schmitt S."/>
            <person name="Rinke C."/>
            <person name="Helfrich E.J."/>
            <person name="Brachmann A.O."/>
            <person name="Gurgui C."/>
            <person name="Wakimoto T."/>
            <person name="Kracht M."/>
            <person name="Crusemann M."/>
            <person name="Hentschel U."/>
            <person name="Abe I."/>
            <person name="Matsunaga S."/>
            <person name="Kalinowski J."/>
            <person name="Takeyama H."/>
            <person name="Piel J."/>
        </authorList>
    </citation>
    <scope>NUCLEOTIDE SEQUENCE [LARGE SCALE GENOMIC DNA]</scope>
    <source>
        <strain evidence="4">TSY1</strain>
    </source>
</reference>
<feature type="transmembrane region" description="Helical" evidence="1">
    <location>
        <begin position="41"/>
        <end position="60"/>
    </location>
</feature>
<dbReference type="EMBL" id="AZHW01000094">
    <property type="protein sequence ID" value="ETX02931.1"/>
    <property type="molecule type" value="Genomic_DNA"/>
</dbReference>
<keyword evidence="1" id="KW-1133">Transmembrane helix</keyword>